<dbReference type="AlphaFoldDB" id="A0A1I1ZLJ5"/>
<feature type="region of interest" description="Disordered" evidence="1">
    <location>
        <begin position="153"/>
        <end position="231"/>
    </location>
</feature>
<evidence type="ECO:0000259" key="3">
    <source>
        <dbReference type="PROSITE" id="PS51724"/>
    </source>
</evidence>
<feature type="domain" description="SPOR" evidence="3">
    <location>
        <begin position="231"/>
        <end position="309"/>
    </location>
</feature>
<dbReference type="PANTHER" id="PTHR38687">
    <property type="entry name" value="CELL DIVISION PROTEIN DEDD-RELATED"/>
    <property type="match status" value="1"/>
</dbReference>
<accession>A0A1I1ZLJ5</accession>
<dbReference type="EMBL" id="FONX01000001">
    <property type="protein sequence ID" value="SFE32571.1"/>
    <property type="molecule type" value="Genomic_DNA"/>
</dbReference>
<dbReference type="InterPro" id="IPR007730">
    <property type="entry name" value="SPOR-like_dom"/>
</dbReference>
<dbReference type="PROSITE" id="PS51724">
    <property type="entry name" value="SPOR"/>
    <property type="match status" value="1"/>
</dbReference>
<feature type="transmembrane region" description="Helical" evidence="2">
    <location>
        <begin position="43"/>
        <end position="61"/>
    </location>
</feature>
<dbReference type="STRING" id="1177982.SAMN04489711_101209"/>
<dbReference type="PANTHER" id="PTHR38687:SF1">
    <property type="entry name" value="CELL DIVISION PROTEIN DEDD"/>
    <property type="match status" value="1"/>
</dbReference>
<dbReference type="GO" id="GO:0032506">
    <property type="term" value="P:cytokinetic process"/>
    <property type="evidence" value="ECO:0007669"/>
    <property type="project" value="TreeGrafter"/>
</dbReference>
<reference evidence="5" key="1">
    <citation type="submission" date="2016-10" db="EMBL/GenBank/DDBJ databases">
        <authorList>
            <person name="Varghese N."/>
            <person name="Submissions S."/>
        </authorList>
    </citation>
    <scope>NUCLEOTIDE SEQUENCE [LARGE SCALE GENOMIC DNA]</scope>
    <source>
        <strain evidence="5">DSM 27981</strain>
    </source>
</reference>
<proteinExistence type="predicted"/>
<feature type="compositionally biased region" description="Basic and acidic residues" evidence="1">
    <location>
        <begin position="202"/>
        <end position="214"/>
    </location>
</feature>
<evidence type="ECO:0000313" key="4">
    <source>
        <dbReference type="EMBL" id="SFE32571.1"/>
    </source>
</evidence>
<keyword evidence="2" id="KW-1133">Transmembrane helix</keyword>
<evidence type="ECO:0000313" key="5">
    <source>
        <dbReference type="Proteomes" id="UP000199119"/>
    </source>
</evidence>
<sequence length="309" mass="32435">MAFFKFRWPGQKAQDEGAKPARRSRNAHAESIDALRRRARHRLIGAAVLVLLGIIGFPMLFDTQPRPVAVDIPIEIPDRNKAAPLVVPDAAKAPAAVAEAKPKSSAQASGAVSGSDAAGLDAGEEIVPPRAESKPAPAPAPAPVAVPAPAVVARAEAPARSRPEPKVEKTETRSEPKAETRHESRTESKPVAAAPEPARQQSRSDDAARARALLEGRPTASAAPAATASKSDEDGRFIVQVGAFADADKAREVRNKLEHAGVKTYTQAVDTKDGKRTRVRAGPFASRAEADKAVGRIKALGLSASVLTL</sequence>
<dbReference type="RefSeq" id="WP_092936709.1">
    <property type="nucleotide sequence ID" value="NZ_FONX01000001.1"/>
</dbReference>
<keyword evidence="2" id="KW-0812">Transmembrane</keyword>
<evidence type="ECO:0000256" key="1">
    <source>
        <dbReference type="SAM" id="MobiDB-lite"/>
    </source>
</evidence>
<evidence type="ECO:0000256" key="2">
    <source>
        <dbReference type="SAM" id="Phobius"/>
    </source>
</evidence>
<dbReference type="OrthoDB" id="9181370at2"/>
<feature type="compositionally biased region" description="Basic and acidic residues" evidence="1">
    <location>
        <begin position="157"/>
        <end position="188"/>
    </location>
</feature>
<dbReference type="Pfam" id="PF05036">
    <property type="entry name" value="SPOR"/>
    <property type="match status" value="1"/>
</dbReference>
<dbReference type="Proteomes" id="UP000199119">
    <property type="component" value="Unassembled WGS sequence"/>
</dbReference>
<dbReference type="GO" id="GO:0030428">
    <property type="term" value="C:cell septum"/>
    <property type="evidence" value="ECO:0007669"/>
    <property type="project" value="TreeGrafter"/>
</dbReference>
<dbReference type="InterPro" id="IPR052521">
    <property type="entry name" value="Cell_div_SPOR-domain"/>
</dbReference>
<protein>
    <submittedName>
        <fullName evidence="4">DedD protein</fullName>
    </submittedName>
</protein>
<organism evidence="4 5">
    <name type="scientific">Paracidovorax wautersii</name>
    <dbReference type="NCBI Taxonomy" id="1177982"/>
    <lineage>
        <taxon>Bacteria</taxon>
        <taxon>Pseudomonadati</taxon>
        <taxon>Pseudomonadota</taxon>
        <taxon>Betaproteobacteria</taxon>
        <taxon>Burkholderiales</taxon>
        <taxon>Comamonadaceae</taxon>
        <taxon>Paracidovorax</taxon>
    </lineage>
</organism>
<keyword evidence="2" id="KW-0472">Membrane</keyword>
<dbReference type="InterPro" id="IPR036680">
    <property type="entry name" value="SPOR-like_sf"/>
</dbReference>
<keyword evidence="5" id="KW-1185">Reference proteome</keyword>
<gene>
    <name evidence="4" type="ORF">SAMN04489711_101209</name>
</gene>
<dbReference type="GO" id="GO:0042834">
    <property type="term" value="F:peptidoglycan binding"/>
    <property type="evidence" value="ECO:0007669"/>
    <property type="project" value="InterPro"/>
</dbReference>
<dbReference type="GO" id="GO:0032153">
    <property type="term" value="C:cell division site"/>
    <property type="evidence" value="ECO:0007669"/>
    <property type="project" value="TreeGrafter"/>
</dbReference>
<dbReference type="Gene3D" id="3.30.70.1070">
    <property type="entry name" value="Sporulation related repeat"/>
    <property type="match status" value="1"/>
</dbReference>
<dbReference type="SUPFAM" id="SSF110997">
    <property type="entry name" value="Sporulation related repeat"/>
    <property type="match status" value="1"/>
</dbReference>
<feature type="compositionally biased region" description="Low complexity" evidence="1">
    <location>
        <begin position="218"/>
        <end position="229"/>
    </location>
</feature>
<name>A0A1I1ZLJ5_9BURK</name>